<dbReference type="PANTHER" id="PTHR11070">
    <property type="entry name" value="UVRD / RECB / PCRA DNA HELICASE FAMILY MEMBER"/>
    <property type="match status" value="1"/>
</dbReference>
<evidence type="ECO:0000256" key="3">
    <source>
        <dbReference type="ARBA" id="ARBA00022806"/>
    </source>
</evidence>
<sequence>MMSLPNLYSNVKKQLRNYAMYKPTKQQQDILDCDENCAVIAGPGSGKTSTIAHKIRDVSEGLRWYEGIAAISYTNKASNELKQKTYNLGLNVNNSFFGTIDSFYIGNIIIPFGKRFFGLPRRNIVIEKLDSSKDAYVKSIINDVNKVLERFKSVSIENIEKDSLIPINEIDKEHLDFISEKFKEGIFDLRLVSSISNIIFLSSRACRKYLKARYKYLFIDEFQDSGKDQFYLFLRISEIGVKCWGIGDINQSIFRFANKSSEFLKELLANENFINFLMDINHRCHPSIDLYSRRLLGYEEKTIEAENRVYKLFVDGTECDIGHWFENQMEEIKQKFGVEKNSSIGILATKDITLEKFLEDINIPHKYYRKSILDQDKSSCNALLSKLLEVAFDEKQTVYNFVNDYFDREISNQRLIIREVSKLVNEFKAEINTFTDTENQIETKRTRLIHLFNEITAYIYPNINNQKAKVNLKYLLENRKLLNDFVPAK</sequence>
<comment type="caution">
    <text evidence="8">The sequence shown here is derived from an EMBL/GenBank/DDBJ whole genome shotgun (WGS) entry which is preliminary data.</text>
</comment>
<accession>A0A3D8VNR9</accession>
<gene>
    <name evidence="8" type="ORF">DXT76_10730</name>
</gene>
<protein>
    <submittedName>
        <fullName evidence="8">ATP-dependent helicase</fullName>
    </submittedName>
</protein>
<keyword evidence="2 6" id="KW-0378">Hydrolase</keyword>
<dbReference type="PROSITE" id="PS51198">
    <property type="entry name" value="UVRD_HELICASE_ATP_BIND"/>
    <property type="match status" value="1"/>
</dbReference>
<dbReference type="Proteomes" id="UP000257032">
    <property type="component" value="Unassembled WGS sequence"/>
</dbReference>
<dbReference type="EMBL" id="QTLC01000039">
    <property type="protein sequence ID" value="RDY70851.1"/>
    <property type="molecule type" value="Genomic_DNA"/>
</dbReference>
<dbReference type="SUPFAM" id="SSF52540">
    <property type="entry name" value="P-loop containing nucleoside triphosphate hydrolases"/>
    <property type="match status" value="1"/>
</dbReference>
<reference evidence="8 9" key="1">
    <citation type="submission" date="2018-08" db="EMBL/GenBank/DDBJ databases">
        <title>Genome sequence of strict halophilic Halobacillus trueperi SS1 isolated from Lunsu, a salty water body of North West Himalayas.</title>
        <authorList>
            <person name="Gupta S."/>
            <person name="Sharma P."/>
            <person name="Dev K."/>
            <person name="Baumler D."/>
            <person name="Sourirajan A."/>
        </authorList>
    </citation>
    <scope>NUCLEOTIDE SEQUENCE [LARGE SCALE GENOMIC DNA]</scope>
    <source>
        <strain evidence="8 9">SS1</strain>
    </source>
</reference>
<feature type="binding site" evidence="6">
    <location>
        <begin position="41"/>
        <end position="48"/>
    </location>
    <ligand>
        <name>ATP</name>
        <dbReference type="ChEBI" id="CHEBI:30616"/>
    </ligand>
</feature>
<evidence type="ECO:0000256" key="4">
    <source>
        <dbReference type="ARBA" id="ARBA00022840"/>
    </source>
</evidence>
<evidence type="ECO:0000313" key="9">
    <source>
        <dbReference type="Proteomes" id="UP000257032"/>
    </source>
</evidence>
<evidence type="ECO:0000256" key="5">
    <source>
        <dbReference type="ARBA" id="ARBA00023125"/>
    </source>
</evidence>
<feature type="non-terminal residue" evidence="8">
    <location>
        <position position="489"/>
    </location>
</feature>
<dbReference type="InterPro" id="IPR027417">
    <property type="entry name" value="P-loop_NTPase"/>
</dbReference>
<keyword evidence="4 6" id="KW-0067">ATP-binding</keyword>
<feature type="domain" description="UvrD-like helicase ATP-binding" evidence="7">
    <location>
        <begin position="20"/>
        <end position="285"/>
    </location>
</feature>
<dbReference type="GO" id="GO:0043138">
    <property type="term" value="F:3'-5' DNA helicase activity"/>
    <property type="evidence" value="ECO:0007669"/>
    <property type="project" value="TreeGrafter"/>
</dbReference>
<evidence type="ECO:0000256" key="2">
    <source>
        <dbReference type="ARBA" id="ARBA00022801"/>
    </source>
</evidence>
<keyword evidence="1 6" id="KW-0547">Nucleotide-binding</keyword>
<proteinExistence type="predicted"/>
<dbReference type="GO" id="GO:0005524">
    <property type="term" value="F:ATP binding"/>
    <property type="evidence" value="ECO:0007669"/>
    <property type="project" value="UniProtKB-UniRule"/>
</dbReference>
<dbReference type="Pfam" id="PF00580">
    <property type="entry name" value="UvrD-helicase"/>
    <property type="match status" value="1"/>
</dbReference>
<organism evidence="8 9">
    <name type="scientific">Halobacillus trueperi</name>
    <dbReference type="NCBI Taxonomy" id="156205"/>
    <lineage>
        <taxon>Bacteria</taxon>
        <taxon>Bacillati</taxon>
        <taxon>Bacillota</taxon>
        <taxon>Bacilli</taxon>
        <taxon>Bacillales</taxon>
        <taxon>Bacillaceae</taxon>
        <taxon>Halobacillus</taxon>
    </lineage>
</organism>
<dbReference type="GO" id="GO:0003677">
    <property type="term" value="F:DNA binding"/>
    <property type="evidence" value="ECO:0007669"/>
    <property type="project" value="UniProtKB-KW"/>
</dbReference>
<dbReference type="InterPro" id="IPR014016">
    <property type="entry name" value="UvrD-like_ATP-bd"/>
</dbReference>
<dbReference type="GO" id="GO:0000725">
    <property type="term" value="P:recombinational repair"/>
    <property type="evidence" value="ECO:0007669"/>
    <property type="project" value="TreeGrafter"/>
</dbReference>
<evidence type="ECO:0000313" key="8">
    <source>
        <dbReference type="EMBL" id="RDY70851.1"/>
    </source>
</evidence>
<dbReference type="InterPro" id="IPR013986">
    <property type="entry name" value="DExx_box_DNA_helicase_dom_sf"/>
</dbReference>
<keyword evidence="5" id="KW-0238">DNA-binding</keyword>
<evidence type="ECO:0000259" key="7">
    <source>
        <dbReference type="PROSITE" id="PS51198"/>
    </source>
</evidence>
<name>A0A3D8VNR9_9BACI</name>
<dbReference type="InterPro" id="IPR000212">
    <property type="entry name" value="DNA_helicase_UvrD/REP"/>
</dbReference>
<keyword evidence="3 6" id="KW-0347">Helicase</keyword>
<evidence type="ECO:0000256" key="6">
    <source>
        <dbReference type="PROSITE-ProRule" id="PRU00560"/>
    </source>
</evidence>
<dbReference type="Gene3D" id="3.40.50.300">
    <property type="entry name" value="P-loop containing nucleotide triphosphate hydrolases"/>
    <property type="match status" value="1"/>
</dbReference>
<evidence type="ECO:0000256" key="1">
    <source>
        <dbReference type="ARBA" id="ARBA00022741"/>
    </source>
</evidence>
<dbReference type="AlphaFoldDB" id="A0A3D8VNR9"/>
<dbReference type="GO" id="GO:0016787">
    <property type="term" value="F:hydrolase activity"/>
    <property type="evidence" value="ECO:0007669"/>
    <property type="project" value="UniProtKB-UniRule"/>
</dbReference>
<dbReference type="PANTHER" id="PTHR11070:SF2">
    <property type="entry name" value="ATP-DEPENDENT DNA HELICASE SRS2"/>
    <property type="match status" value="1"/>
</dbReference>
<dbReference type="Gene3D" id="1.10.10.160">
    <property type="match status" value="1"/>
</dbReference>